<gene>
    <name evidence="2" type="ORF">V5E97_31110</name>
</gene>
<accession>A0AAU7CBE0</accession>
<evidence type="ECO:0000313" key="2">
    <source>
        <dbReference type="EMBL" id="XBH02738.1"/>
    </source>
</evidence>
<proteinExistence type="predicted"/>
<name>A0AAU7CBE0_9BACT</name>
<protein>
    <submittedName>
        <fullName evidence="2">Alpha/beta fold hydrolase</fullName>
    </submittedName>
</protein>
<organism evidence="2">
    <name type="scientific">Singulisphaera sp. Ch08</name>
    <dbReference type="NCBI Taxonomy" id="3120278"/>
    <lineage>
        <taxon>Bacteria</taxon>
        <taxon>Pseudomonadati</taxon>
        <taxon>Planctomycetota</taxon>
        <taxon>Planctomycetia</taxon>
        <taxon>Isosphaerales</taxon>
        <taxon>Isosphaeraceae</taxon>
        <taxon>Singulisphaera</taxon>
    </lineage>
</organism>
<feature type="domain" description="AB hydrolase-1" evidence="1">
    <location>
        <begin position="21"/>
        <end position="249"/>
    </location>
</feature>
<dbReference type="PRINTS" id="PR00111">
    <property type="entry name" value="ABHYDROLASE"/>
</dbReference>
<dbReference type="EMBL" id="CP155447">
    <property type="protein sequence ID" value="XBH02738.1"/>
    <property type="molecule type" value="Genomic_DNA"/>
</dbReference>
<dbReference type="InterPro" id="IPR029058">
    <property type="entry name" value="AB_hydrolase_fold"/>
</dbReference>
<sequence>MPEILANGVHLFYEEAGQGDPLVFLSGLGGDHRSFSVTIKHFGARFRTIALDARDAGRSDRATAGYTTADLADDVAGAFGAIGLPSAHVVGHSLGGAVAQELAIRHPEKVRHLVLASSHAGANAWRRAVIDSWVLLRRRSEPAEFTRATLPWLVAPTFYRNVPQVEGLVRFSERNVWPQDAEAFARQAHAAAVHEAKERVQGIRSPTLVLAGELDLVNPIPVAEELAGLIPGSRLVVLPNVGHLPHIEDGAGFRKAIGEFLT</sequence>
<dbReference type="PANTHER" id="PTHR43433">
    <property type="entry name" value="HYDROLASE, ALPHA/BETA FOLD FAMILY PROTEIN"/>
    <property type="match status" value="1"/>
</dbReference>
<dbReference type="RefSeq" id="WP_406695479.1">
    <property type="nucleotide sequence ID" value="NZ_CP155447.1"/>
</dbReference>
<dbReference type="GO" id="GO:0004806">
    <property type="term" value="F:triacylglycerol lipase activity"/>
    <property type="evidence" value="ECO:0007669"/>
    <property type="project" value="TreeGrafter"/>
</dbReference>
<keyword evidence="2" id="KW-0378">Hydrolase</keyword>
<dbReference type="InterPro" id="IPR050471">
    <property type="entry name" value="AB_hydrolase"/>
</dbReference>
<dbReference type="SUPFAM" id="SSF53474">
    <property type="entry name" value="alpha/beta-Hydrolases"/>
    <property type="match status" value="1"/>
</dbReference>
<dbReference type="InterPro" id="IPR000073">
    <property type="entry name" value="AB_hydrolase_1"/>
</dbReference>
<dbReference type="PANTHER" id="PTHR43433:SF5">
    <property type="entry name" value="AB HYDROLASE-1 DOMAIN-CONTAINING PROTEIN"/>
    <property type="match status" value="1"/>
</dbReference>
<dbReference type="GO" id="GO:0046503">
    <property type="term" value="P:glycerolipid catabolic process"/>
    <property type="evidence" value="ECO:0007669"/>
    <property type="project" value="TreeGrafter"/>
</dbReference>
<reference evidence="2" key="1">
    <citation type="submission" date="2024-05" db="EMBL/GenBank/DDBJ databases">
        <title>Planctomycetes of the genus Singulisphaera possess chitinolytic capabilities.</title>
        <authorList>
            <person name="Ivanova A."/>
        </authorList>
    </citation>
    <scope>NUCLEOTIDE SEQUENCE</scope>
    <source>
        <strain evidence="2">Ch08T</strain>
    </source>
</reference>
<dbReference type="Gene3D" id="3.40.50.1820">
    <property type="entry name" value="alpha/beta hydrolase"/>
    <property type="match status" value="1"/>
</dbReference>
<dbReference type="Pfam" id="PF00561">
    <property type="entry name" value="Abhydrolase_1"/>
    <property type="match status" value="1"/>
</dbReference>
<evidence type="ECO:0000259" key="1">
    <source>
        <dbReference type="Pfam" id="PF00561"/>
    </source>
</evidence>
<dbReference type="AlphaFoldDB" id="A0AAU7CBE0"/>